<dbReference type="GO" id="GO:0003700">
    <property type="term" value="F:DNA-binding transcription factor activity"/>
    <property type="evidence" value="ECO:0007669"/>
    <property type="project" value="InterPro"/>
</dbReference>
<dbReference type="Pfam" id="PF02742">
    <property type="entry name" value="Fe_dep_repr_C"/>
    <property type="match status" value="1"/>
</dbReference>
<dbReference type="SUPFAM" id="SSF47979">
    <property type="entry name" value="Iron-dependent repressor protein, dimerization domain"/>
    <property type="match status" value="1"/>
</dbReference>
<dbReference type="Pfam" id="PF01325">
    <property type="entry name" value="Fe_dep_repress"/>
    <property type="match status" value="1"/>
</dbReference>
<dbReference type="InterPro" id="IPR036388">
    <property type="entry name" value="WH-like_DNA-bd_sf"/>
</dbReference>
<gene>
    <name evidence="6" type="ORF">FJY68_01890</name>
</gene>
<dbReference type="GO" id="GO:0003677">
    <property type="term" value="F:DNA binding"/>
    <property type="evidence" value="ECO:0007669"/>
    <property type="project" value="UniProtKB-KW"/>
</dbReference>
<evidence type="ECO:0000313" key="7">
    <source>
        <dbReference type="Proteomes" id="UP000779900"/>
    </source>
</evidence>
<evidence type="ECO:0000256" key="2">
    <source>
        <dbReference type="ARBA" id="ARBA00023015"/>
    </source>
</evidence>
<dbReference type="Proteomes" id="UP000779900">
    <property type="component" value="Unassembled WGS sequence"/>
</dbReference>
<keyword evidence="4" id="KW-0804">Transcription</keyword>
<dbReference type="GO" id="GO:0046983">
    <property type="term" value="F:protein dimerization activity"/>
    <property type="evidence" value="ECO:0007669"/>
    <property type="project" value="InterPro"/>
</dbReference>
<keyword evidence="2" id="KW-0805">Transcription regulation</keyword>
<sequence>MSESAQDYLEAIIELESGDVPVRVAALAQRLEVSRPAVVAALRRLAGRGLVRHERYAHVTLTETGRSAARLVAGRHRLLVRFLSELLGVGAQAAEADACRMEHALSAGTMRRMVRFLDFAADPDGAARCRDRFERFLATGKRCECGGRHESR</sequence>
<dbReference type="InterPro" id="IPR022687">
    <property type="entry name" value="HTH_DTXR"/>
</dbReference>
<dbReference type="PANTHER" id="PTHR33238">
    <property type="entry name" value="IRON (METAL) DEPENDENT REPRESSOR, DTXR FAMILY"/>
    <property type="match status" value="1"/>
</dbReference>
<reference evidence="6" key="1">
    <citation type="submission" date="2019-03" db="EMBL/GenBank/DDBJ databases">
        <title>Lake Tanganyika Metagenome-Assembled Genomes (MAGs).</title>
        <authorList>
            <person name="Tran P."/>
        </authorList>
    </citation>
    <scope>NUCLEOTIDE SEQUENCE</scope>
    <source>
        <strain evidence="6">K_DeepCast_150m_m2_040</strain>
    </source>
</reference>
<dbReference type="PROSITE" id="PS50944">
    <property type="entry name" value="HTH_DTXR"/>
    <property type="match status" value="1"/>
</dbReference>
<dbReference type="EMBL" id="VGIR01000006">
    <property type="protein sequence ID" value="MBM3330587.1"/>
    <property type="molecule type" value="Genomic_DNA"/>
</dbReference>
<organism evidence="6 7">
    <name type="scientific">candidate division WOR-3 bacterium</name>
    <dbReference type="NCBI Taxonomy" id="2052148"/>
    <lineage>
        <taxon>Bacteria</taxon>
        <taxon>Bacteria division WOR-3</taxon>
    </lineage>
</organism>
<evidence type="ECO:0000256" key="1">
    <source>
        <dbReference type="ARBA" id="ARBA00007871"/>
    </source>
</evidence>
<name>A0A937XCB6_UNCW3</name>
<keyword evidence="3" id="KW-0238">DNA-binding</keyword>
<comment type="caution">
    <text evidence="6">The sequence shown here is derived from an EMBL/GenBank/DDBJ whole genome shotgun (WGS) entry which is preliminary data.</text>
</comment>
<dbReference type="InterPro" id="IPR036390">
    <property type="entry name" value="WH_DNA-bd_sf"/>
</dbReference>
<dbReference type="PANTHER" id="PTHR33238:SF7">
    <property type="entry name" value="IRON-DEPENDENT TRANSCRIPTIONAL REGULATOR"/>
    <property type="match status" value="1"/>
</dbReference>
<dbReference type="Gene3D" id="1.10.60.10">
    <property type="entry name" value="Iron dependent repressor, metal binding and dimerisation domain"/>
    <property type="match status" value="1"/>
</dbReference>
<dbReference type="AlphaFoldDB" id="A0A937XCB6"/>
<dbReference type="SMART" id="SM00529">
    <property type="entry name" value="HTH_DTXR"/>
    <property type="match status" value="1"/>
</dbReference>
<dbReference type="InterPro" id="IPR050536">
    <property type="entry name" value="DtxR_MntR_Metal-Reg"/>
</dbReference>
<dbReference type="InterPro" id="IPR036421">
    <property type="entry name" value="Fe_dep_repressor_sf"/>
</dbReference>
<evidence type="ECO:0000256" key="4">
    <source>
        <dbReference type="ARBA" id="ARBA00023163"/>
    </source>
</evidence>
<evidence type="ECO:0000256" key="3">
    <source>
        <dbReference type="ARBA" id="ARBA00023125"/>
    </source>
</evidence>
<dbReference type="Gene3D" id="1.10.10.10">
    <property type="entry name" value="Winged helix-like DNA-binding domain superfamily/Winged helix DNA-binding domain"/>
    <property type="match status" value="1"/>
</dbReference>
<dbReference type="InterPro" id="IPR022689">
    <property type="entry name" value="Iron_dep_repressor"/>
</dbReference>
<evidence type="ECO:0000313" key="6">
    <source>
        <dbReference type="EMBL" id="MBM3330587.1"/>
    </source>
</evidence>
<comment type="similarity">
    <text evidence="1">Belongs to the DtxR/MntR family.</text>
</comment>
<feature type="domain" description="HTH dtxR-type" evidence="5">
    <location>
        <begin position="1"/>
        <end position="62"/>
    </location>
</feature>
<proteinExistence type="inferred from homology"/>
<accession>A0A937XCB6</accession>
<dbReference type="GO" id="GO:0046914">
    <property type="term" value="F:transition metal ion binding"/>
    <property type="evidence" value="ECO:0007669"/>
    <property type="project" value="InterPro"/>
</dbReference>
<dbReference type="InterPro" id="IPR001367">
    <property type="entry name" value="Fe_dep_repressor"/>
</dbReference>
<evidence type="ECO:0000259" key="5">
    <source>
        <dbReference type="PROSITE" id="PS50944"/>
    </source>
</evidence>
<protein>
    <submittedName>
        <fullName evidence="6">Metal-dependent transcriptional regulator</fullName>
    </submittedName>
</protein>
<dbReference type="SUPFAM" id="SSF46785">
    <property type="entry name" value="Winged helix' DNA-binding domain"/>
    <property type="match status" value="1"/>
</dbReference>